<protein>
    <submittedName>
        <fullName evidence="1">Uncharacterized protein</fullName>
    </submittedName>
</protein>
<feature type="non-terminal residue" evidence="1">
    <location>
        <position position="87"/>
    </location>
</feature>
<gene>
    <name evidence="1" type="ORF">BGZ95_006158</name>
</gene>
<accession>A0AAD4H178</accession>
<dbReference type="EMBL" id="JAAAIL010002864">
    <property type="protein sequence ID" value="KAG0254009.1"/>
    <property type="molecule type" value="Genomic_DNA"/>
</dbReference>
<dbReference type="AlphaFoldDB" id="A0AAD4H178"/>
<dbReference type="Proteomes" id="UP001194580">
    <property type="component" value="Unassembled WGS sequence"/>
</dbReference>
<evidence type="ECO:0000313" key="2">
    <source>
        <dbReference type="Proteomes" id="UP001194580"/>
    </source>
</evidence>
<proteinExistence type="predicted"/>
<reference evidence="1" key="1">
    <citation type="journal article" date="2020" name="Fungal Divers.">
        <title>Resolving the Mortierellaceae phylogeny through synthesis of multi-gene phylogenetics and phylogenomics.</title>
        <authorList>
            <person name="Vandepol N."/>
            <person name="Liber J."/>
            <person name="Desiro A."/>
            <person name="Na H."/>
            <person name="Kennedy M."/>
            <person name="Barry K."/>
            <person name="Grigoriev I.V."/>
            <person name="Miller A.N."/>
            <person name="O'Donnell K."/>
            <person name="Stajich J.E."/>
            <person name="Bonito G."/>
        </authorList>
    </citation>
    <scope>NUCLEOTIDE SEQUENCE</scope>
    <source>
        <strain evidence="1">NRRL 28262</strain>
    </source>
</reference>
<organism evidence="1 2">
    <name type="scientific">Linnemannia exigua</name>
    <dbReference type="NCBI Taxonomy" id="604196"/>
    <lineage>
        <taxon>Eukaryota</taxon>
        <taxon>Fungi</taxon>
        <taxon>Fungi incertae sedis</taxon>
        <taxon>Mucoromycota</taxon>
        <taxon>Mortierellomycotina</taxon>
        <taxon>Mortierellomycetes</taxon>
        <taxon>Mortierellales</taxon>
        <taxon>Mortierellaceae</taxon>
        <taxon>Linnemannia</taxon>
    </lineage>
</organism>
<keyword evidence="2" id="KW-1185">Reference proteome</keyword>
<name>A0AAD4H178_9FUNG</name>
<comment type="caution">
    <text evidence="1">The sequence shown here is derived from an EMBL/GenBank/DDBJ whole genome shotgun (WGS) entry which is preliminary data.</text>
</comment>
<sequence>MALKGWYPFVRWKGYDPVILHQLAPFSIITNGRWRLDVFGACFGVIRNAYSNKTQGEANLILEKEVSRFGPLSGMTLYIDGYQAAEK</sequence>
<evidence type="ECO:0000313" key="1">
    <source>
        <dbReference type="EMBL" id="KAG0254009.1"/>
    </source>
</evidence>